<evidence type="ECO:0000256" key="4">
    <source>
        <dbReference type="ARBA" id="ARBA00022475"/>
    </source>
</evidence>
<evidence type="ECO:0000256" key="1">
    <source>
        <dbReference type="ARBA" id="ARBA00004429"/>
    </source>
</evidence>
<dbReference type="SUPFAM" id="SSF161098">
    <property type="entry name" value="MetI-like"/>
    <property type="match status" value="1"/>
</dbReference>
<keyword evidence="3 8" id="KW-0813">Transport</keyword>
<evidence type="ECO:0000313" key="10">
    <source>
        <dbReference type="EMBL" id="TSP12896.1"/>
    </source>
</evidence>
<name>A0AAE9L338_9BURK</name>
<evidence type="ECO:0000313" key="13">
    <source>
        <dbReference type="Proteomes" id="UP001056132"/>
    </source>
</evidence>
<keyword evidence="6 8" id="KW-1133">Transmembrane helix</keyword>
<keyword evidence="7 8" id="KW-0472">Membrane</keyword>
<dbReference type="PANTHER" id="PTHR30614">
    <property type="entry name" value="MEMBRANE COMPONENT OF AMINO ACID ABC TRANSPORTER"/>
    <property type="match status" value="1"/>
</dbReference>
<evidence type="ECO:0000313" key="11">
    <source>
        <dbReference type="EMBL" id="URF04680.1"/>
    </source>
</evidence>
<keyword evidence="12" id="KW-1185">Reference proteome</keyword>
<dbReference type="InterPro" id="IPR010065">
    <property type="entry name" value="AA_ABC_transptr_permease_3TM"/>
</dbReference>
<reference evidence="11" key="3">
    <citation type="submission" date="2022-05" db="EMBL/GenBank/DDBJ databases">
        <authorList>
            <person name="Kunte H.-J."/>
        </authorList>
    </citation>
    <scope>NUCLEOTIDE SEQUENCE</scope>
    <source>
        <strain evidence="11">G5</strain>
    </source>
</reference>
<reference evidence="10 12" key="1">
    <citation type="submission" date="2019-05" db="EMBL/GenBank/DDBJ databases">
        <title>Whole genome sequence analysis of Cupriavidus campinensis S14E4C strain.</title>
        <authorList>
            <person name="Abbaszade G."/>
            <person name="Szabo A."/>
            <person name="Toumi M."/>
            <person name="Toth E."/>
        </authorList>
    </citation>
    <scope>NUCLEOTIDE SEQUENCE [LARGE SCALE GENOMIC DNA]</scope>
    <source>
        <strain evidence="10 12">S14E4C</strain>
    </source>
</reference>
<dbReference type="InterPro" id="IPR035906">
    <property type="entry name" value="MetI-like_sf"/>
</dbReference>
<evidence type="ECO:0000259" key="9">
    <source>
        <dbReference type="PROSITE" id="PS50928"/>
    </source>
</evidence>
<evidence type="ECO:0000256" key="6">
    <source>
        <dbReference type="ARBA" id="ARBA00022989"/>
    </source>
</evidence>
<dbReference type="Pfam" id="PF00528">
    <property type="entry name" value="BPD_transp_1"/>
    <property type="match status" value="1"/>
</dbReference>
<evidence type="ECO:0000256" key="3">
    <source>
        <dbReference type="ARBA" id="ARBA00022448"/>
    </source>
</evidence>
<gene>
    <name evidence="10" type="ORF">FGG12_08245</name>
    <name evidence="11" type="ORF">M5D45_02170</name>
</gene>
<dbReference type="GO" id="GO:0022857">
    <property type="term" value="F:transmembrane transporter activity"/>
    <property type="evidence" value="ECO:0007669"/>
    <property type="project" value="InterPro"/>
</dbReference>
<dbReference type="PROSITE" id="PS50928">
    <property type="entry name" value="ABC_TM1"/>
    <property type="match status" value="1"/>
</dbReference>
<dbReference type="KEGG" id="ccam:M5D45_02170"/>
<feature type="transmembrane region" description="Helical" evidence="8">
    <location>
        <begin position="208"/>
        <end position="229"/>
    </location>
</feature>
<evidence type="ECO:0000313" key="12">
    <source>
        <dbReference type="Proteomes" id="UP000318943"/>
    </source>
</evidence>
<evidence type="ECO:0000256" key="7">
    <source>
        <dbReference type="ARBA" id="ARBA00023136"/>
    </source>
</evidence>
<dbReference type="CDD" id="cd06261">
    <property type="entry name" value="TM_PBP2"/>
    <property type="match status" value="1"/>
</dbReference>
<evidence type="ECO:0000256" key="2">
    <source>
        <dbReference type="ARBA" id="ARBA00010072"/>
    </source>
</evidence>
<keyword evidence="4" id="KW-1003">Cell membrane</keyword>
<dbReference type="Gene3D" id="1.10.3720.10">
    <property type="entry name" value="MetI-like"/>
    <property type="match status" value="1"/>
</dbReference>
<dbReference type="Proteomes" id="UP001056132">
    <property type="component" value="Chromosome 1"/>
</dbReference>
<feature type="domain" description="ABC transmembrane type-1" evidence="9">
    <location>
        <begin position="28"/>
        <end position="226"/>
    </location>
</feature>
<feature type="transmembrane region" description="Helical" evidence="8">
    <location>
        <begin position="30"/>
        <end position="52"/>
    </location>
</feature>
<evidence type="ECO:0000256" key="5">
    <source>
        <dbReference type="ARBA" id="ARBA00022692"/>
    </source>
</evidence>
<dbReference type="RefSeq" id="WP_144197202.1">
    <property type="nucleotide sequence ID" value="NZ_CAJPVH010000022.1"/>
</dbReference>
<sequence length="242" mass="27037">MDYIFHWGVFLEQAAQNETYLDWMISGLKVTIALGLTSWAIALVIGSVLGVLRTVPNKLLSGIAATYVEIFRNIPLLVQLFIWYFVIPELLPFGDAIKQMNPFTQQFLAAMLCLGTFTAARVCEQVRSGINSLPPGQRNAGLAMGFTLAQTYRFVLLPMSFRVIVPPLTSEFLNIFKNSAVASTIGLLELAAQGRQLVDYTARPYESFIAVTVMYMLINVTVMLIMRWVERRTRVPGFIGGK</sequence>
<accession>A0AAE9L338</accession>
<dbReference type="GO" id="GO:0006865">
    <property type="term" value="P:amino acid transport"/>
    <property type="evidence" value="ECO:0007669"/>
    <property type="project" value="TreeGrafter"/>
</dbReference>
<comment type="subcellular location">
    <subcellularLocation>
        <location evidence="1">Cell inner membrane</location>
        <topology evidence="1">Multi-pass membrane protein</topology>
    </subcellularLocation>
    <subcellularLocation>
        <location evidence="8">Cell membrane</location>
        <topology evidence="8">Multi-pass membrane protein</topology>
    </subcellularLocation>
</comment>
<dbReference type="InterPro" id="IPR043429">
    <property type="entry name" value="ArtM/GltK/GlnP/TcyL/YhdX-like"/>
</dbReference>
<dbReference type="Proteomes" id="UP000318943">
    <property type="component" value="Unassembled WGS sequence"/>
</dbReference>
<evidence type="ECO:0000256" key="8">
    <source>
        <dbReference type="RuleBase" id="RU363032"/>
    </source>
</evidence>
<dbReference type="AlphaFoldDB" id="A0AAE9L338"/>
<dbReference type="PANTHER" id="PTHR30614:SF42">
    <property type="entry name" value="GLUTAMATE_ASPARTATE IMPORT PERMEASE PROTEIN GLTJ"/>
    <property type="match status" value="1"/>
</dbReference>
<dbReference type="InterPro" id="IPR000515">
    <property type="entry name" value="MetI-like"/>
</dbReference>
<organism evidence="11 13">
    <name type="scientific">Cupriavidus campinensis</name>
    <dbReference type="NCBI Taxonomy" id="151783"/>
    <lineage>
        <taxon>Bacteria</taxon>
        <taxon>Pseudomonadati</taxon>
        <taxon>Pseudomonadota</taxon>
        <taxon>Betaproteobacteria</taxon>
        <taxon>Burkholderiales</taxon>
        <taxon>Burkholderiaceae</taxon>
        <taxon>Cupriavidus</taxon>
    </lineage>
</organism>
<dbReference type="NCBIfam" id="TIGR01726">
    <property type="entry name" value="HEQRo_perm_3TM"/>
    <property type="match status" value="1"/>
</dbReference>
<comment type="similarity">
    <text evidence="2">Belongs to the binding-protein-dependent transport system permease family. HisMQ subfamily.</text>
</comment>
<keyword evidence="5 8" id="KW-0812">Transmembrane</keyword>
<dbReference type="GO" id="GO:0043190">
    <property type="term" value="C:ATP-binding cassette (ABC) transporter complex"/>
    <property type="evidence" value="ECO:0007669"/>
    <property type="project" value="InterPro"/>
</dbReference>
<reference evidence="11" key="2">
    <citation type="journal article" date="2022" name="Microbiol. Resour. Announc.">
        <title>Genome Sequence of Cupriavidus campinensis Strain G5, a Member of a Bacterial Consortium Capable of Polyethylene Degradation.</title>
        <authorList>
            <person name="Schneider B."/>
            <person name="Pfeiffer F."/>
            <person name="Dyall-Smith M."/>
            <person name="Kunte H.J."/>
        </authorList>
    </citation>
    <scope>NUCLEOTIDE SEQUENCE</scope>
    <source>
        <strain evidence="11">G5</strain>
    </source>
</reference>
<protein>
    <submittedName>
        <fullName evidence="11">Amino acid ABC transporter permease</fullName>
    </submittedName>
</protein>
<dbReference type="EMBL" id="VCIZ01000004">
    <property type="protein sequence ID" value="TSP12896.1"/>
    <property type="molecule type" value="Genomic_DNA"/>
</dbReference>
<feature type="transmembrane region" description="Helical" evidence="8">
    <location>
        <begin position="64"/>
        <end position="86"/>
    </location>
</feature>
<proteinExistence type="inferred from homology"/>
<dbReference type="EMBL" id="CP097330">
    <property type="protein sequence ID" value="URF04680.1"/>
    <property type="molecule type" value="Genomic_DNA"/>
</dbReference>